<dbReference type="InterPro" id="IPR006818">
    <property type="entry name" value="ASF1-like"/>
</dbReference>
<dbReference type="GO" id="GO:0070775">
    <property type="term" value="C:H3 histone acetyltransferase complex"/>
    <property type="evidence" value="ECO:0007669"/>
    <property type="project" value="EnsemblFungi"/>
</dbReference>
<dbReference type="STRING" id="683840.U5HIN0"/>
<proteinExistence type="inferred from homology"/>
<evidence type="ECO:0000256" key="5">
    <source>
        <dbReference type="ARBA" id="ARBA00023186"/>
    </source>
</evidence>
<evidence type="ECO:0000256" key="4">
    <source>
        <dbReference type="ARBA" id="ARBA00023163"/>
    </source>
</evidence>
<dbReference type="Pfam" id="PF04729">
    <property type="entry name" value="ASF1_hist_chap"/>
    <property type="match status" value="1"/>
</dbReference>
<reference evidence="11" key="1">
    <citation type="submission" date="2010-11" db="EMBL/GenBank/DDBJ databases">
        <title>The genome sequence of Microbotryum violaceum strain p1A1 Lamole.</title>
        <authorList>
            <person name="Cuomo C."/>
            <person name="Perlin M."/>
            <person name="Young S.K."/>
            <person name="Zeng Q."/>
            <person name="Gargeya S."/>
            <person name="Alvarado L."/>
            <person name="Berlin A."/>
            <person name="Chapman S.B."/>
            <person name="Chen Z."/>
            <person name="Freedman E."/>
            <person name="Gellesch M."/>
            <person name="Goldberg J."/>
            <person name="Griggs A."/>
            <person name="Gujja S."/>
            <person name="Heilman E."/>
            <person name="Heiman D."/>
            <person name="Howarth C."/>
            <person name="Mehta T."/>
            <person name="Neiman D."/>
            <person name="Pearson M."/>
            <person name="Roberts A."/>
            <person name="Saif S."/>
            <person name="Shea T."/>
            <person name="Shenoy N."/>
            <person name="Sisk P."/>
            <person name="Stolte C."/>
            <person name="Sykes S."/>
            <person name="White J."/>
            <person name="Yandava C."/>
            <person name="Haas B."/>
            <person name="Nusbaum C."/>
            <person name="Birren B."/>
        </authorList>
    </citation>
    <scope>NUCLEOTIDE SEQUENCE [LARGE SCALE GENOMIC DNA]</scope>
    <source>
        <strain evidence="11">p1A1 Lamole</strain>
    </source>
</reference>
<dbReference type="GO" id="GO:0000781">
    <property type="term" value="C:chromosome, telomeric region"/>
    <property type="evidence" value="ECO:0007669"/>
    <property type="project" value="GOC"/>
</dbReference>
<dbReference type="GO" id="GO:0010698">
    <property type="term" value="F:acetyltransferase activator activity"/>
    <property type="evidence" value="ECO:0007669"/>
    <property type="project" value="EnsemblFungi"/>
</dbReference>
<dbReference type="EMBL" id="GL541804">
    <property type="protein sequence ID" value="KDE02577.1"/>
    <property type="molecule type" value="Genomic_DNA"/>
</dbReference>
<keyword evidence="6" id="KW-0539">Nucleus</keyword>
<comment type="similarity">
    <text evidence="2">Belongs to the ASF1 family.</text>
</comment>
<gene>
    <name evidence="9" type="ORF">MVLG_06880</name>
</gene>
<evidence type="ECO:0000256" key="1">
    <source>
        <dbReference type="ARBA" id="ARBA00004123"/>
    </source>
</evidence>
<dbReference type="Proteomes" id="UP000017200">
    <property type="component" value="Unassembled WGS sequence"/>
</dbReference>
<reference evidence="10" key="4">
    <citation type="submission" date="2015-06" db="UniProtKB">
        <authorList>
            <consortium name="EnsemblFungi"/>
        </authorList>
    </citation>
    <scope>IDENTIFICATION</scope>
</reference>
<dbReference type="AlphaFoldDB" id="U5HIN0"/>
<dbReference type="GO" id="GO:0005829">
    <property type="term" value="C:cytosol"/>
    <property type="evidence" value="ECO:0007669"/>
    <property type="project" value="EnsemblFungi"/>
</dbReference>
<keyword evidence="11" id="KW-1185">Reference proteome</keyword>
<evidence type="ECO:0000256" key="2">
    <source>
        <dbReference type="ARBA" id="ARBA00006051"/>
    </source>
</evidence>
<dbReference type="OrthoDB" id="29755at2759"/>
<feature type="region of interest" description="Disordered" evidence="8">
    <location>
        <begin position="175"/>
        <end position="203"/>
    </location>
</feature>
<dbReference type="GO" id="GO:0031509">
    <property type="term" value="P:subtelomeric heterochromatin formation"/>
    <property type="evidence" value="ECO:0007669"/>
    <property type="project" value="EnsemblFungi"/>
</dbReference>
<sequence>DVTVLANPANFTDPYVFRITFECMAPLAEDLEWKLIYVGSAESESFDQELDTCMVGPVPVGVNSFEFEAAAPSPSRIPPSDLIGVTVILLTCAYAEQEFVRIGYYVNTEYGDAELKAQYDASLEEDALWKCSIAPDPTKYVDKMVRSVLSDKPRVTKFNIKWDLSLPSLPASISSFPSVGGPEESSASVPPPFDPYAVKDPHV</sequence>
<organism evidence="9">
    <name type="scientific">Microbotryum lychnidis-dioicae (strain p1A1 Lamole / MvSl-1064)</name>
    <name type="common">Anther smut fungus</name>
    <dbReference type="NCBI Taxonomy" id="683840"/>
    <lineage>
        <taxon>Eukaryota</taxon>
        <taxon>Fungi</taxon>
        <taxon>Dikarya</taxon>
        <taxon>Basidiomycota</taxon>
        <taxon>Pucciniomycotina</taxon>
        <taxon>Microbotryomycetes</taxon>
        <taxon>Microbotryales</taxon>
        <taxon>Microbotryaceae</taxon>
        <taxon>Microbotryum</taxon>
    </lineage>
</organism>
<dbReference type="FunCoup" id="U5HIN0">
    <property type="interactions" value="453"/>
</dbReference>
<dbReference type="PANTHER" id="PTHR12040">
    <property type="entry name" value="ANTI-SILENCING PROTEIN 1"/>
    <property type="match status" value="1"/>
</dbReference>
<evidence type="ECO:0000313" key="9">
    <source>
        <dbReference type="EMBL" id="KDE02577.1"/>
    </source>
</evidence>
<dbReference type="Gene3D" id="2.60.40.1490">
    <property type="entry name" value="Histone chaperone ASF1-like"/>
    <property type="match status" value="1"/>
</dbReference>
<keyword evidence="5" id="KW-0143">Chaperone</keyword>
<name>U5HIN0_USTV1</name>
<protein>
    <recommendedName>
        <fullName evidence="7">Anti-silencing function protein 1</fullName>
    </recommendedName>
</protein>
<evidence type="ECO:0000313" key="11">
    <source>
        <dbReference type="Proteomes" id="UP000017200"/>
    </source>
</evidence>
<dbReference type="EnsemblFungi" id="MVLG_06880T0">
    <property type="protein sequence ID" value="MVLG_06880T0"/>
    <property type="gene ID" value="MVLG_06880"/>
</dbReference>
<dbReference type="EMBL" id="AEIJ01000922">
    <property type="status" value="NOT_ANNOTATED_CDS"/>
    <property type="molecule type" value="Genomic_DNA"/>
</dbReference>
<evidence type="ECO:0000256" key="6">
    <source>
        <dbReference type="ARBA" id="ARBA00023242"/>
    </source>
</evidence>
<keyword evidence="3" id="KW-0805">Transcription regulation</keyword>
<evidence type="ECO:0000256" key="7">
    <source>
        <dbReference type="ARBA" id="ARBA00032776"/>
    </source>
</evidence>
<dbReference type="GO" id="GO:0005634">
    <property type="term" value="C:nucleus"/>
    <property type="evidence" value="ECO:0007669"/>
    <property type="project" value="UniProtKB-SubCell"/>
</dbReference>
<dbReference type="SUPFAM" id="SSF101546">
    <property type="entry name" value="ASF1-like"/>
    <property type="match status" value="1"/>
</dbReference>
<evidence type="ECO:0000256" key="3">
    <source>
        <dbReference type="ARBA" id="ARBA00023015"/>
    </source>
</evidence>
<dbReference type="GO" id="GO:0032968">
    <property type="term" value="P:positive regulation of transcription elongation by RNA polymerase II"/>
    <property type="evidence" value="ECO:0007669"/>
    <property type="project" value="EnsemblFungi"/>
</dbReference>
<accession>U5HIN0</accession>
<dbReference type="GO" id="GO:0042393">
    <property type="term" value="F:histone binding"/>
    <property type="evidence" value="ECO:0007669"/>
    <property type="project" value="EnsemblFungi"/>
</dbReference>
<dbReference type="InterPro" id="IPR036747">
    <property type="entry name" value="ASF1-like_sf"/>
</dbReference>
<dbReference type="GO" id="GO:0030466">
    <property type="term" value="P:silent mating-type cassette heterochromatin formation"/>
    <property type="evidence" value="ECO:0007669"/>
    <property type="project" value="EnsemblFungi"/>
</dbReference>
<keyword evidence="4" id="KW-0804">Transcription</keyword>
<dbReference type="GO" id="GO:0006337">
    <property type="term" value="P:nucleosome disassembly"/>
    <property type="evidence" value="ECO:0007669"/>
    <property type="project" value="EnsemblFungi"/>
</dbReference>
<reference evidence="9" key="2">
    <citation type="submission" date="2010-11" db="EMBL/GenBank/DDBJ databases">
        <authorList>
            <consortium name="The Broad Institute Genome Sequencing Platform"/>
            <person name="Earl A."/>
            <person name="Ward D."/>
            <person name="Feldgarden M."/>
            <person name="Gevers D."/>
            <person name="Butler R."/>
            <person name="Young S.K."/>
            <person name="Zeng Q."/>
            <person name="Gargeya S."/>
            <person name="Fitzgerald M."/>
            <person name="Haas B."/>
            <person name="Abouelleil A."/>
            <person name="Alvarado L."/>
            <person name="Arachchi H.M."/>
            <person name="Berlin A."/>
            <person name="Brown A."/>
            <person name="Chapman S.B."/>
            <person name="Chen Z."/>
            <person name="Dunbar C."/>
            <person name="Freedman E."/>
            <person name="Gearin G."/>
            <person name="Gellesch M."/>
            <person name="Goldberg J."/>
            <person name="Griggs A."/>
            <person name="Gujja S."/>
            <person name="Heilman E."/>
            <person name="Heiman D."/>
            <person name="Howarth C."/>
            <person name="Larson L."/>
            <person name="Lui A."/>
            <person name="MacDonald P.J.P."/>
            <person name="Mehta T."/>
            <person name="Montmayeur A."/>
            <person name="Murphy C."/>
            <person name="Neiman D."/>
            <person name="Pearson M."/>
            <person name="Priest M."/>
            <person name="Roberts A."/>
            <person name="Saif S."/>
            <person name="Shea T."/>
            <person name="Shenoy N."/>
            <person name="Sisk P."/>
            <person name="Stolte C."/>
            <person name="Sykes S."/>
            <person name="White J."/>
            <person name="Yandava C."/>
            <person name="Wortman J."/>
            <person name="Nusbaum C."/>
            <person name="Birren B."/>
        </authorList>
    </citation>
    <scope>NUCLEOTIDE SEQUENCE</scope>
    <source>
        <strain evidence="9">P1A1 Lamole</strain>
    </source>
</reference>
<dbReference type="GO" id="GO:0006335">
    <property type="term" value="P:DNA replication-dependent chromatin assembly"/>
    <property type="evidence" value="ECO:0007669"/>
    <property type="project" value="EnsemblFungi"/>
</dbReference>
<comment type="subcellular location">
    <subcellularLocation>
        <location evidence="1">Nucleus</location>
    </subcellularLocation>
</comment>
<dbReference type="InParanoid" id="U5HIN0"/>
<evidence type="ECO:0000313" key="10">
    <source>
        <dbReference type="EnsemblFungi" id="MVLG_06880T0"/>
    </source>
</evidence>
<feature type="non-terminal residue" evidence="9">
    <location>
        <position position="1"/>
    </location>
</feature>
<evidence type="ECO:0000256" key="8">
    <source>
        <dbReference type="SAM" id="MobiDB-lite"/>
    </source>
</evidence>
<dbReference type="HOGENOM" id="CLU_060354_1_2_1"/>
<dbReference type="PANTHER" id="PTHR12040:SF0">
    <property type="entry name" value="HISTONE CHAPERONE ASF1"/>
    <property type="match status" value="1"/>
</dbReference>
<reference evidence="9 11" key="3">
    <citation type="journal article" date="2015" name="BMC Genomics">
        <title>Sex and parasites: genomic and transcriptomic analysis of Microbotryum lychnidis-dioicae, the biotrophic and plant-castrating anther smut fungus.</title>
        <authorList>
            <person name="Perlin M.H."/>
            <person name="Amselem J."/>
            <person name="Fontanillas E."/>
            <person name="Toh S.S."/>
            <person name="Chen Z."/>
            <person name="Goldberg J."/>
            <person name="Duplessis S."/>
            <person name="Henrissat B."/>
            <person name="Young S."/>
            <person name="Zeng Q."/>
            <person name="Aguileta G."/>
            <person name="Petit E."/>
            <person name="Badouin H."/>
            <person name="Andrews J."/>
            <person name="Razeeq D."/>
            <person name="Gabaldon T."/>
            <person name="Quesneville H."/>
            <person name="Giraud T."/>
            <person name="Hood M.E."/>
            <person name="Schultz D.J."/>
            <person name="Cuomo C.A."/>
        </authorList>
    </citation>
    <scope>NUCLEOTIDE SEQUENCE [LARGE SCALE GENOMIC DNA]</scope>
    <source>
        <strain evidence="9">P1A1 Lamole</strain>
        <strain evidence="11">p1A1 Lamole</strain>
    </source>
</reference>
<dbReference type="GO" id="GO:0033554">
    <property type="term" value="P:cellular response to stress"/>
    <property type="evidence" value="ECO:0007669"/>
    <property type="project" value="EnsemblFungi"/>
</dbReference>
<dbReference type="OMA" id="HINWDSN"/>